<dbReference type="InterPro" id="IPR000788">
    <property type="entry name" value="RNR_lg_C"/>
</dbReference>
<dbReference type="EMBL" id="ON169972">
    <property type="protein sequence ID" value="UPW35941.1"/>
    <property type="molecule type" value="Genomic_DNA"/>
</dbReference>
<dbReference type="Gene3D" id="3.20.70.20">
    <property type="match status" value="1"/>
</dbReference>
<evidence type="ECO:0000259" key="4">
    <source>
        <dbReference type="Pfam" id="PF02867"/>
    </source>
</evidence>
<feature type="domain" description="Ribonucleotide reductase large subunit C-terminal" evidence="4">
    <location>
        <begin position="411"/>
        <end position="548"/>
    </location>
</feature>
<feature type="domain" description="Ribonucleotide reductase large subunit C-terminal" evidence="4">
    <location>
        <begin position="116"/>
        <end position="203"/>
    </location>
</feature>
<comment type="catalytic activity">
    <reaction evidence="2">
        <text>a 2'-deoxyribonucleoside 5'-diphosphate + [thioredoxin]-disulfide + H2O = a ribonucleoside 5'-diphosphate + [thioredoxin]-dithiol</text>
        <dbReference type="Rhea" id="RHEA:23252"/>
        <dbReference type="Rhea" id="RHEA-COMP:10698"/>
        <dbReference type="Rhea" id="RHEA-COMP:10700"/>
        <dbReference type="ChEBI" id="CHEBI:15377"/>
        <dbReference type="ChEBI" id="CHEBI:29950"/>
        <dbReference type="ChEBI" id="CHEBI:50058"/>
        <dbReference type="ChEBI" id="CHEBI:57930"/>
        <dbReference type="ChEBI" id="CHEBI:73316"/>
        <dbReference type="EC" id="1.17.4.1"/>
    </reaction>
</comment>
<comment type="similarity">
    <text evidence="1 2">Belongs to the ribonucleoside diphosphate reductase large chain family.</text>
</comment>
<evidence type="ECO:0000313" key="6">
    <source>
        <dbReference type="Proteomes" id="UP000831536"/>
    </source>
</evidence>
<proteinExistence type="inferred from homology"/>
<dbReference type="GO" id="GO:0009263">
    <property type="term" value="P:deoxyribonucleotide biosynthetic process"/>
    <property type="evidence" value="ECO:0007669"/>
    <property type="project" value="UniProtKB-KW"/>
</dbReference>
<dbReference type="GO" id="GO:0005524">
    <property type="term" value="F:ATP binding"/>
    <property type="evidence" value="ECO:0007669"/>
    <property type="project" value="InterPro"/>
</dbReference>
<protein>
    <recommendedName>
        <fullName evidence="2">Ribonucleoside-diphosphate reductase</fullName>
        <ecNumber evidence="2">1.17.4.1</ecNumber>
    </recommendedName>
</protein>
<organism evidence="5 6">
    <name type="scientific">Pseudomonas phage EM</name>
    <dbReference type="NCBI Taxonomy" id="2936914"/>
    <lineage>
        <taxon>Viruses</taxon>
        <taxon>Duplodnaviria</taxon>
        <taxon>Heunggongvirae</taxon>
        <taxon>Uroviricota</taxon>
        <taxon>Caudoviricetes</taxon>
        <taxon>Vandenendeviridae</taxon>
        <taxon>Skurskavirinae</taxon>
        <taxon>Baldwinvirus</taxon>
        <taxon>Baldwinvirus EM</taxon>
    </lineage>
</organism>
<name>A0AAE9HJK5_9CAUD</name>
<evidence type="ECO:0000313" key="5">
    <source>
        <dbReference type="EMBL" id="UPW35941.1"/>
    </source>
</evidence>
<dbReference type="EC" id="1.17.4.1" evidence="2"/>
<keyword evidence="2" id="KW-0215">Deoxyribonucleotide synthesis</keyword>
<feature type="domain" description="Ribonucleotide reductase large subunit N-terminal" evidence="3">
    <location>
        <begin position="25"/>
        <end position="104"/>
    </location>
</feature>
<dbReference type="InterPro" id="IPR013509">
    <property type="entry name" value="RNR_lsu_N"/>
</dbReference>
<comment type="function">
    <text evidence="2">Provides the precursors necessary for DNA synthesis. Catalyzes the biosynthesis of deoxyribonucleotides from the corresponding ribonucleotides.</text>
</comment>
<dbReference type="Pfam" id="PF00317">
    <property type="entry name" value="Ribonuc_red_lgN"/>
    <property type="match status" value="1"/>
</dbReference>
<dbReference type="InterPro" id="IPR039718">
    <property type="entry name" value="Rrm1"/>
</dbReference>
<keyword evidence="2" id="KW-0560">Oxidoreductase</keyword>
<dbReference type="Pfam" id="PF02867">
    <property type="entry name" value="Ribonuc_red_lgC"/>
    <property type="match status" value="3"/>
</dbReference>
<evidence type="ECO:0000259" key="3">
    <source>
        <dbReference type="Pfam" id="PF00317"/>
    </source>
</evidence>
<dbReference type="PRINTS" id="PR01183">
    <property type="entry name" value="RIBORDTASEM1"/>
</dbReference>
<feature type="domain" description="Ribonucleotide reductase large subunit C-terminal" evidence="4">
    <location>
        <begin position="235"/>
        <end position="399"/>
    </location>
</feature>
<dbReference type="PANTHER" id="PTHR11573:SF6">
    <property type="entry name" value="RIBONUCLEOSIDE-DIPHOSPHATE REDUCTASE LARGE SUBUNIT"/>
    <property type="match status" value="1"/>
</dbReference>
<evidence type="ECO:0000256" key="2">
    <source>
        <dbReference type="RuleBase" id="RU003410"/>
    </source>
</evidence>
<dbReference type="SUPFAM" id="SSF51998">
    <property type="entry name" value="PFL-like glycyl radical enzymes"/>
    <property type="match status" value="1"/>
</dbReference>
<dbReference type="GO" id="GO:0004748">
    <property type="term" value="F:ribonucleoside-diphosphate reductase activity, thioredoxin disulfide as acceptor"/>
    <property type="evidence" value="ECO:0007669"/>
    <property type="project" value="UniProtKB-EC"/>
</dbReference>
<dbReference type="PANTHER" id="PTHR11573">
    <property type="entry name" value="RIBONUCLEOSIDE-DIPHOSPHATE REDUCTASE LARGE CHAIN"/>
    <property type="match status" value="1"/>
</dbReference>
<gene>
    <name evidence="5" type="ORF">EM_156</name>
</gene>
<sequence>MSEVIDYSAARKAAQAAGDIPEWYTTGGYQLFMKRYSYEGESVKQAFQRVARAMAQHAPTEYPEWWESDPYTQGLTWEEVFFNVLWDGFVSPSTPMLSNGGLRKRGTTVSCAGGLLDNNLFDRYNMMTEIAILTKHSHGTSFSLTNWPAEGDTIRGGLSQGVMPIIRDTINVMEEVAQGTRRGSCAYSINPAHGDFDKVVDHLYERTESNNVGWLLDDEWCKKMAEKDPETLRRWKRMLYVKLTRGKGYFTFIDKMNRHRAEAFKRAGLAIEASNLCQETVLPANDEYSFSCVILNYNLELYRSWPKHLVFIGQVMSDCNISEYLATMDEVSPQDRRAMAKIYKFTKEFRALGSGVLGFHTLLQRERFPVGSLDAMWLNNEIFKGMKEQADNCNRWLAKVLGEPKGCRGLGIRNATTMMMPPTKSTAELMAGASEGIGLDVAMCFTKQSAGGEFFRVNKVLLEIIREKGLDWEECAKQINERKGSVQHVSWLTDHEKAVFRTAFEVRMEDYLRLCSQRQKYIDQGQSINLYFTSNDSPAYISYIHKLAMEDPNILSLYYVYSMRGAGDITRTEECEMCM</sequence>
<evidence type="ECO:0000256" key="1">
    <source>
        <dbReference type="ARBA" id="ARBA00010406"/>
    </source>
</evidence>
<dbReference type="Proteomes" id="UP000831536">
    <property type="component" value="Segment"/>
</dbReference>
<reference evidence="5" key="1">
    <citation type="journal article" date="2022" name="J. Appl. Microbiol.">
        <title>Bacteriophage-Antibiotic Combinations Against Multidrug-Resistant Pseudomonas aeruginosa.</title>
        <authorList>
            <person name="Holger D."/>
            <person name="Lev K.L."/>
            <person name="Kebriaei R."/>
            <person name="Morrisette T."/>
            <person name="Shah R."/>
            <person name="Alexander J."/>
            <person name="Lehman S.M."/>
            <person name="Rybak M.J."/>
        </authorList>
    </citation>
    <scope>NUCLEOTIDE SEQUENCE</scope>
</reference>
<accession>A0AAE9HJK5</accession>
<keyword evidence="6" id="KW-1185">Reference proteome</keyword>